<dbReference type="PROSITE" id="PS00818">
    <property type="entry name" value="DPS_1"/>
    <property type="match status" value="1"/>
</dbReference>
<comment type="caution">
    <text evidence="4">The sequence shown here is derived from an EMBL/GenBank/DDBJ whole genome shotgun (WGS) entry which is preliminary data.</text>
</comment>
<dbReference type="PANTHER" id="PTHR42932:SF3">
    <property type="entry name" value="DNA PROTECTION DURING STARVATION PROTEIN"/>
    <property type="match status" value="1"/>
</dbReference>
<evidence type="ECO:0000256" key="1">
    <source>
        <dbReference type="ARBA" id="ARBA00009497"/>
    </source>
</evidence>
<dbReference type="Pfam" id="PF00210">
    <property type="entry name" value="Ferritin"/>
    <property type="match status" value="1"/>
</dbReference>
<reference evidence="4" key="1">
    <citation type="submission" date="2022-06" db="EMBL/GenBank/DDBJ databases">
        <title>Idiomarina rhizosphaerae M1R2S28.</title>
        <authorList>
            <person name="Sun J.-Q."/>
            <person name="Li L.-F."/>
        </authorList>
    </citation>
    <scope>NUCLEOTIDE SEQUENCE</scope>
    <source>
        <strain evidence="4">M1R2S28</strain>
    </source>
</reference>
<dbReference type="InterPro" id="IPR002177">
    <property type="entry name" value="DPS_DNA-bd"/>
</dbReference>
<organism evidence="4 5">
    <name type="scientific">Idiomarina rhizosphaerae</name>
    <dbReference type="NCBI Taxonomy" id="2961572"/>
    <lineage>
        <taxon>Bacteria</taxon>
        <taxon>Pseudomonadati</taxon>
        <taxon>Pseudomonadota</taxon>
        <taxon>Gammaproteobacteria</taxon>
        <taxon>Alteromonadales</taxon>
        <taxon>Idiomarinaceae</taxon>
        <taxon>Idiomarina</taxon>
    </lineage>
</organism>
<dbReference type="InterPro" id="IPR023188">
    <property type="entry name" value="DPS_DNA-bd_CS"/>
</dbReference>
<dbReference type="PRINTS" id="PR01346">
    <property type="entry name" value="HELNAPAPROT"/>
</dbReference>
<protein>
    <submittedName>
        <fullName evidence="4">DNA starvation/stationary phase protection protein Dps</fullName>
    </submittedName>
</protein>
<keyword evidence="5" id="KW-1185">Reference proteome</keyword>
<dbReference type="GO" id="GO:0016722">
    <property type="term" value="F:oxidoreductase activity, acting on metal ions"/>
    <property type="evidence" value="ECO:0007669"/>
    <property type="project" value="InterPro"/>
</dbReference>
<dbReference type="Gene3D" id="1.20.1260.10">
    <property type="match status" value="1"/>
</dbReference>
<dbReference type="PANTHER" id="PTHR42932">
    <property type="entry name" value="GENERAL STRESS PROTEIN 20U"/>
    <property type="match status" value="1"/>
</dbReference>
<accession>A0A9X2JQZ2</accession>
<dbReference type="GO" id="GO:0008199">
    <property type="term" value="F:ferric iron binding"/>
    <property type="evidence" value="ECO:0007669"/>
    <property type="project" value="InterPro"/>
</dbReference>
<comment type="similarity">
    <text evidence="1 2">Belongs to the Dps family.</text>
</comment>
<proteinExistence type="inferred from homology"/>
<dbReference type="InterPro" id="IPR009078">
    <property type="entry name" value="Ferritin-like_SF"/>
</dbReference>
<dbReference type="SUPFAM" id="SSF47240">
    <property type="entry name" value="Ferritin-like"/>
    <property type="match status" value="1"/>
</dbReference>
<gene>
    <name evidence="4" type="primary">dps</name>
    <name evidence="4" type="synonym">pexB</name>
    <name evidence="4" type="ORF">NJR55_01680</name>
</gene>
<evidence type="ECO:0000259" key="3">
    <source>
        <dbReference type="Pfam" id="PF00210"/>
    </source>
</evidence>
<dbReference type="EMBL" id="JAMZDE010000001">
    <property type="protein sequence ID" value="MCP1338293.1"/>
    <property type="molecule type" value="Genomic_DNA"/>
</dbReference>
<dbReference type="CDD" id="cd01043">
    <property type="entry name" value="DPS"/>
    <property type="match status" value="1"/>
</dbReference>
<sequence>MNTSDKTAEFTAPGIKNESAQDAIALLDDRLVALLDLQLTLKHVHWNVVGPNFISVHEMLDPQVDSVREMTDTIAERIATLGGVPAGTPQSIVDRRSWQDYSIGRGLVTEHLVALDKVYNGVNKDHRDALNKLSELDPVSEDMLTGQLAELEQYQWFVRAHIESASGELKS</sequence>
<dbReference type="Proteomes" id="UP001139474">
    <property type="component" value="Unassembled WGS sequence"/>
</dbReference>
<dbReference type="AlphaFoldDB" id="A0A9X2JQZ2"/>
<name>A0A9X2JQZ2_9GAMM</name>
<feature type="domain" description="Ferritin/DPS" evidence="3">
    <location>
        <begin position="24"/>
        <end position="163"/>
    </location>
</feature>
<dbReference type="PIRSF" id="PIRSF005900">
    <property type="entry name" value="Dps"/>
    <property type="match status" value="1"/>
</dbReference>
<evidence type="ECO:0000256" key="2">
    <source>
        <dbReference type="RuleBase" id="RU003875"/>
    </source>
</evidence>
<dbReference type="RefSeq" id="WP_253617284.1">
    <property type="nucleotide sequence ID" value="NZ_JAMZDE010000001.1"/>
</dbReference>
<evidence type="ECO:0000313" key="4">
    <source>
        <dbReference type="EMBL" id="MCP1338293.1"/>
    </source>
</evidence>
<dbReference type="InterPro" id="IPR008331">
    <property type="entry name" value="Ferritin_DPS_dom"/>
</dbReference>
<dbReference type="NCBIfam" id="NF006975">
    <property type="entry name" value="PRK09448.1"/>
    <property type="match status" value="1"/>
</dbReference>
<evidence type="ECO:0000313" key="5">
    <source>
        <dbReference type="Proteomes" id="UP001139474"/>
    </source>
</evidence>
<dbReference type="InterPro" id="IPR012347">
    <property type="entry name" value="Ferritin-like"/>
</dbReference>